<accession>A0ABS9UE42</accession>
<dbReference type="InterPro" id="IPR029063">
    <property type="entry name" value="SAM-dependent_MTases_sf"/>
</dbReference>
<dbReference type="SUPFAM" id="SSF53335">
    <property type="entry name" value="S-adenosyl-L-methionine-dependent methyltransferases"/>
    <property type="match status" value="1"/>
</dbReference>
<dbReference type="Gene3D" id="3.40.50.150">
    <property type="entry name" value="Vaccinia Virus protein VP39"/>
    <property type="match status" value="1"/>
</dbReference>
<dbReference type="CDD" id="cd02440">
    <property type="entry name" value="AdoMet_MTases"/>
    <property type="match status" value="1"/>
</dbReference>
<evidence type="ECO:0000313" key="3">
    <source>
        <dbReference type="EMBL" id="MCH7322594.1"/>
    </source>
</evidence>
<organism evidence="3 4">
    <name type="scientific">Solibacillus palustris</name>
    <dbReference type="NCBI Taxonomy" id="2908203"/>
    <lineage>
        <taxon>Bacteria</taxon>
        <taxon>Bacillati</taxon>
        <taxon>Bacillota</taxon>
        <taxon>Bacilli</taxon>
        <taxon>Bacillales</taxon>
        <taxon>Caryophanaceae</taxon>
        <taxon>Solibacillus</taxon>
    </lineage>
</organism>
<evidence type="ECO:0000259" key="2">
    <source>
        <dbReference type="Pfam" id="PF13649"/>
    </source>
</evidence>
<keyword evidence="4" id="KW-1185">Reference proteome</keyword>
<keyword evidence="3" id="KW-0489">Methyltransferase</keyword>
<dbReference type="RefSeq" id="WP_241369663.1">
    <property type="nucleotide sequence ID" value="NZ_JAKZFC010000004.1"/>
</dbReference>
<dbReference type="Gene3D" id="2.20.25.110">
    <property type="entry name" value="S-adenosyl-L-methionine-dependent methyltransferases"/>
    <property type="match status" value="1"/>
</dbReference>
<dbReference type="Proteomes" id="UP001316087">
    <property type="component" value="Unassembled WGS sequence"/>
</dbReference>
<evidence type="ECO:0000256" key="1">
    <source>
        <dbReference type="ARBA" id="ARBA00022679"/>
    </source>
</evidence>
<comment type="caution">
    <text evidence="3">The sequence shown here is derived from an EMBL/GenBank/DDBJ whole genome shotgun (WGS) entry which is preliminary data.</text>
</comment>
<name>A0ABS9UE42_9BACL</name>
<proteinExistence type="predicted"/>
<dbReference type="GO" id="GO:0032259">
    <property type="term" value="P:methylation"/>
    <property type="evidence" value="ECO:0007669"/>
    <property type="project" value="UniProtKB-KW"/>
</dbReference>
<reference evidence="3 4" key="1">
    <citation type="submission" date="2022-03" db="EMBL/GenBank/DDBJ databases">
        <authorList>
            <person name="Jo J.-H."/>
            <person name="Im W.-T."/>
        </authorList>
    </citation>
    <scope>NUCLEOTIDE SEQUENCE [LARGE SCALE GENOMIC DNA]</scope>
    <source>
        <strain evidence="3 4">MA9</strain>
    </source>
</reference>
<dbReference type="Pfam" id="PF13649">
    <property type="entry name" value="Methyltransf_25"/>
    <property type="match status" value="1"/>
</dbReference>
<sequence>MIPLVYDQVNSRGIDEDFYLVLLNKIDVKTIADLGCGTGRLTTKFAKQGYQITAIDPNEEAISYAKSKPNVGSITWIVGDSSNLHTAAYDAVIMTANVAQVFLTDESWQHVISDAYHALKPGGHFIFDTRNPLAKAWEEWQLDDTPDRAIDPLTGNPLEIWTSYEGFTDDVFTYYETVKNAHTNKEIIHLKMQLIFRAKETIESSLQKVGFKTTNVYADWALKQATSTANSFIFHCIK</sequence>
<evidence type="ECO:0000313" key="4">
    <source>
        <dbReference type="Proteomes" id="UP001316087"/>
    </source>
</evidence>
<protein>
    <submittedName>
        <fullName evidence="3">Class I SAM-dependent methyltransferase</fullName>
    </submittedName>
</protein>
<keyword evidence="1" id="KW-0808">Transferase</keyword>
<gene>
    <name evidence="3" type="ORF">LZ480_11895</name>
</gene>
<feature type="domain" description="Methyltransferase" evidence="2">
    <location>
        <begin position="31"/>
        <end position="123"/>
    </location>
</feature>
<dbReference type="GO" id="GO:0008168">
    <property type="term" value="F:methyltransferase activity"/>
    <property type="evidence" value="ECO:0007669"/>
    <property type="project" value="UniProtKB-KW"/>
</dbReference>
<dbReference type="PANTHER" id="PTHR43861">
    <property type="entry name" value="TRANS-ACONITATE 2-METHYLTRANSFERASE-RELATED"/>
    <property type="match status" value="1"/>
</dbReference>
<dbReference type="InterPro" id="IPR041698">
    <property type="entry name" value="Methyltransf_25"/>
</dbReference>
<dbReference type="EMBL" id="JAKZFC010000004">
    <property type="protein sequence ID" value="MCH7322594.1"/>
    <property type="molecule type" value="Genomic_DNA"/>
</dbReference>